<gene>
    <name evidence="3" type="ORF">NE237_014183</name>
</gene>
<dbReference type="InterPro" id="IPR005162">
    <property type="entry name" value="Retrotrans_gag_dom"/>
</dbReference>
<evidence type="ECO:0000313" key="3">
    <source>
        <dbReference type="EMBL" id="KAJ4948020.1"/>
    </source>
</evidence>
<dbReference type="PANTHER" id="PTHR35046:SF18">
    <property type="entry name" value="RNA-DIRECTED DNA POLYMERASE"/>
    <property type="match status" value="1"/>
</dbReference>
<dbReference type="AlphaFoldDB" id="A0A9Q0JR37"/>
<keyword evidence="4" id="KW-1185">Reference proteome</keyword>
<feature type="region of interest" description="Disordered" evidence="1">
    <location>
        <begin position="265"/>
        <end position="289"/>
    </location>
</feature>
<feature type="domain" description="Retrotransposon gag" evidence="2">
    <location>
        <begin position="133"/>
        <end position="230"/>
    </location>
</feature>
<dbReference type="Proteomes" id="UP001141806">
    <property type="component" value="Unassembled WGS sequence"/>
</dbReference>
<sequence length="309" mass="35016">MRWLLNERYAPTSDRNQVRSHPLSKSRTGVVGPQTDGARAAAARNEKGGGLARVVSVAKNIPMICGSVRRDSYISEESSHRPWRTEPIRRGRSMTCPDFHGGLEAEELLDWVNRVEEVLELKQVPMDKQVPLIILSFRGRAAGWWQALKQRRQQLGKAPIRTWDELKCELRREFLQFYYQQLMYQRLHKLVQGTKSVAQYTDEFYKLLSRNSLKDTPEQLVARYLTGLKPSIQDTLLVHTFYSVSEAFVKAQLVEDSQKRAPYRAVPSSGYSSAPAPSKPTAATPSTPISSSIAVKHSLRAIDSNEFSL</sequence>
<protein>
    <recommendedName>
        <fullName evidence="2">Retrotransposon gag domain-containing protein</fullName>
    </recommendedName>
</protein>
<evidence type="ECO:0000256" key="1">
    <source>
        <dbReference type="SAM" id="MobiDB-lite"/>
    </source>
</evidence>
<reference evidence="3" key="1">
    <citation type="journal article" date="2023" name="Plant J.">
        <title>The genome of the king protea, Protea cynaroides.</title>
        <authorList>
            <person name="Chang J."/>
            <person name="Duong T.A."/>
            <person name="Schoeman C."/>
            <person name="Ma X."/>
            <person name="Roodt D."/>
            <person name="Barker N."/>
            <person name="Li Z."/>
            <person name="Van de Peer Y."/>
            <person name="Mizrachi E."/>
        </authorList>
    </citation>
    <scope>NUCLEOTIDE SEQUENCE</scope>
    <source>
        <tissue evidence="3">Young leaves</tissue>
    </source>
</reference>
<accession>A0A9Q0JR37</accession>
<proteinExistence type="predicted"/>
<dbReference type="OrthoDB" id="1112292at2759"/>
<dbReference type="Pfam" id="PF03732">
    <property type="entry name" value="Retrotrans_gag"/>
    <property type="match status" value="1"/>
</dbReference>
<organism evidence="3 4">
    <name type="scientific">Protea cynaroides</name>
    <dbReference type="NCBI Taxonomy" id="273540"/>
    <lineage>
        <taxon>Eukaryota</taxon>
        <taxon>Viridiplantae</taxon>
        <taxon>Streptophyta</taxon>
        <taxon>Embryophyta</taxon>
        <taxon>Tracheophyta</taxon>
        <taxon>Spermatophyta</taxon>
        <taxon>Magnoliopsida</taxon>
        <taxon>Proteales</taxon>
        <taxon>Proteaceae</taxon>
        <taxon>Protea</taxon>
    </lineage>
</organism>
<evidence type="ECO:0000313" key="4">
    <source>
        <dbReference type="Proteomes" id="UP001141806"/>
    </source>
</evidence>
<dbReference type="PANTHER" id="PTHR35046">
    <property type="entry name" value="ZINC KNUCKLE (CCHC-TYPE) FAMILY PROTEIN"/>
    <property type="match status" value="1"/>
</dbReference>
<feature type="region of interest" description="Disordered" evidence="1">
    <location>
        <begin position="10"/>
        <end position="34"/>
    </location>
</feature>
<dbReference type="EMBL" id="JAMYWD010000682">
    <property type="protein sequence ID" value="KAJ4948020.1"/>
    <property type="molecule type" value="Genomic_DNA"/>
</dbReference>
<comment type="caution">
    <text evidence="3">The sequence shown here is derived from an EMBL/GenBank/DDBJ whole genome shotgun (WGS) entry which is preliminary data.</text>
</comment>
<evidence type="ECO:0000259" key="2">
    <source>
        <dbReference type="Pfam" id="PF03732"/>
    </source>
</evidence>
<name>A0A9Q0JR37_9MAGN</name>